<dbReference type="Proteomes" id="UP000001876">
    <property type="component" value="Unassembled WGS sequence"/>
</dbReference>
<dbReference type="RefSeq" id="XP_003060774.1">
    <property type="nucleotide sequence ID" value="XM_003060728.1"/>
</dbReference>
<evidence type="ECO:0000313" key="3">
    <source>
        <dbReference type="Proteomes" id="UP000001876"/>
    </source>
</evidence>
<name>C1MXX5_MICPC</name>
<dbReference type="AlphaFoldDB" id="C1MXX5"/>
<dbReference type="EMBL" id="GG663742">
    <property type="protein sequence ID" value="EEH55543.1"/>
    <property type="molecule type" value="Genomic_DNA"/>
</dbReference>
<sequence length="484" mass="51055">MASSAPTPTPTLDDLWASDRARVSVVVAATPKPGVDFATARDALLAVRWDERSLEWHSTRRGPRDSAAAAAPDDDDAFVVEAVGSCLASGGDESSVAPRVAALAAARFDDAELVVSAPCHVPFLEVRDGVDDPRVRVAAAALLEKEESQGDDARARAVAAFAELGLAASRRRCVASEDLARLTRAATRRMAAAERAMATRHGSVRFGEDAFAFREMGSRGGQRFDLLFPREGEEEEEGGGEGAGEGGGESPQGTAFTTRTGSYGNQSGLERDERDGGDGGEGDAAFVRAFARRAPWVRALVDPILSPPPLSSSSSSSANSASPRRTWWCDVSIVYSKPGARAQDWHCDGRHLAGAARANHAGVGASPPYAICVFVPLVDLNGEVGFTQFWAGSHKADALIGFGSAAEVLRGGVDGKGASYFHTVDAGGFAAYDYRLMHRGMGNFSESTTRPVLQFLYAKSTYKETKNYGSASLFEGGTEGPATR</sequence>
<dbReference type="eggNOG" id="ENOG502S2M6">
    <property type="taxonomic scope" value="Eukaryota"/>
</dbReference>
<dbReference type="SUPFAM" id="SSF51197">
    <property type="entry name" value="Clavaminate synthase-like"/>
    <property type="match status" value="1"/>
</dbReference>
<keyword evidence="3" id="KW-1185">Reference proteome</keyword>
<dbReference type="InterPro" id="IPR008775">
    <property type="entry name" value="Phytyl_CoA_dOase-like"/>
</dbReference>
<organism evidence="3">
    <name type="scientific">Micromonas pusilla (strain CCMP1545)</name>
    <name type="common">Picoplanktonic green alga</name>
    <dbReference type="NCBI Taxonomy" id="564608"/>
    <lineage>
        <taxon>Eukaryota</taxon>
        <taxon>Viridiplantae</taxon>
        <taxon>Chlorophyta</taxon>
        <taxon>Mamiellophyceae</taxon>
        <taxon>Mamiellales</taxon>
        <taxon>Mamiellaceae</taxon>
        <taxon>Micromonas</taxon>
    </lineage>
</organism>
<dbReference type="OMA" id="FAFREMG"/>
<evidence type="ECO:0000313" key="2">
    <source>
        <dbReference type="EMBL" id="EEH55543.1"/>
    </source>
</evidence>
<evidence type="ECO:0000256" key="1">
    <source>
        <dbReference type="SAM" id="MobiDB-lite"/>
    </source>
</evidence>
<feature type="compositionally biased region" description="Polar residues" evidence="1">
    <location>
        <begin position="251"/>
        <end position="268"/>
    </location>
</feature>
<accession>C1MXX5</accession>
<dbReference type="PANTHER" id="PTHR37563:SF2">
    <property type="entry name" value="PHYTANOYL-COA DIOXYGENASE FAMILY PROTEIN (AFU_ORTHOLOGUE AFUA_2G03330)"/>
    <property type="match status" value="1"/>
</dbReference>
<dbReference type="OrthoDB" id="420046at2759"/>
<dbReference type="KEGG" id="mpp:MICPUCDRAFT_60323"/>
<reference evidence="2 3" key="1">
    <citation type="journal article" date="2009" name="Science">
        <title>Green evolution and dynamic adaptations revealed by genomes of the marine picoeukaryotes Micromonas.</title>
        <authorList>
            <person name="Worden A.Z."/>
            <person name="Lee J.H."/>
            <person name="Mock T."/>
            <person name="Rouze P."/>
            <person name="Simmons M.P."/>
            <person name="Aerts A.L."/>
            <person name="Allen A.E."/>
            <person name="Cuvelier M.L."/>
            <person name="Derelle E."/>
            <person name="Everett M.V."/>
            <person name="Foulon E."/>
            <person name="Grimwood J."/>
            <person name="Gundlach H."/>
            <person name="Henrissat B."/>
            <person name="Napoli C."/>
            <person name="McDonald S.M."/>
            <person name="Parker M.S."/>
            <person name="Rombauts S."/>
            <person name="Salamov A."/>
            <person name="Von Dassow P."/>
            <person name="Badger J.H."/>
            <person name="Coutinho P.M."/>
            <person name="Demir E."/>
            <person name="Dubchak I."/>
            <person name="Gentemann C."/>
            <person name="Eikrem W."/>
            <person name="Gready J.E."/>
            <person name="John U."/>
            <person name="Lanier W."/>
            <person name="Lindquist E.A."/>
            <person name="Lucas S."/>
            <person name="Mayer K.F."/>
            <person name="Moreau H."/>
            <person name="Not F."/>
            <person name="Otillar R."/>
            <person name="Panaud O."/>
            <person name="Pangilinan J."/>
            <person name="Paulsen I."/>
            <person name="Piegu B."/>
            <person name="Poliakov A."/>
            <person name="Robbens S."/>
            <person name="Schmutz J."/>
            <person name="Toulza E."/>
            <person name="Wyss T."/>
            <person name="Zelensky A."/>
            <person name="Zhou K."/>
            <person name="Armbrust E.V."/>
            <person name="Bhattacharya D."/>
            <person name="Goodenough U.W."/>
            <person name="Van de Peer Y."/>
            <person name="Grigoriev I.V."/>
        </authorList>
    </citation>
    <scope>NUCLEOTIDE SEQUENCE [LARGE SCALE GENOMIC DNA]</scope>
    <source>
        <strain evidence="2 3">CCMP1545</strain>
    </source>
</reference>
<dbReference type="PANTHER" id="PTHR37563">
    <property type="entry name" value="PHYTANOYL-COA DIOXYGENASE FAMILY PROTEIN (AFU_ORTHOLOGUE AFUA_2G03330)"/>
    <property type="match status" value="1"/>
</dbReference>
<protein>
    <submittedName>
        <fullName evidence="2">Predicted protein</fullName>
    </submittedName>
</protein>
<gene>
    <name evidence="2" type="ORF">MICPUCDRAFT_60323</name>
</gene>
<dbReference type="Pfam" id="PF05721">
    <property type="entry name" value="PhyH"/>
    <property type="match status" value="1"/>
</dbReference>
<dbReference type="GeneID" id="9685905"/>
<feature type="compositionally biased region" description="Gly residues" evidence="1">
    <location>
        <begin position="240"/>
        <end position="250"/>
    </location>
</feature>
<feature type="region of interest" description="Disordered" evidence="1">
    <location>
        <begin position="231"/>
        <end position="282"/>
    </location>
</feature>
<dbReference type="InterPro" id="IPR051961">
    <property type="entry name" value="Fungal_Metabolite_Diox"/>
</dbReference>
<dbReference type="Gene3D" id="2.60.120.620">
    <property type="entry name" value="q2cbj1_9rhob like domain"/>
    <property type="match status" value="1"/>
</dbReference>
<proteinExistence type="predicted"/>